<dbReference type="Proteomes" id="UP000189431">
    <property type="component" value="Unassembled WGS sequence"/>
</dbReference>
<evidence type="ECO:0000313" key="2">
    <source>
        <dbReference type="EMBL" id="OOF33242.1"/>
    </source>
</evidence>
<dbReference type="Gene3D" id="3.40.630.30">
    <property type="match status" value="1"/>
</dbReference>
<evidence type="ECO:0000313" key="3">
    <source>
        <dbReference type="Proteomes" id="UP000189431"/>
    </source>
</evidence>
<dbReference type="InterPro" id="IPR000182">
    <property type="entry name" value="GNAT_dom"/>
</dbReference>
<name>A0ABX3KNF2_SALCS</name>
<comment type="caution">
    <text evidence="2">The sequence shown here is derived from an EMBL/GenBank/DDBJ whole genome shotgun (WGS) entry which is preliminary data.</text>
</comment>
<sequence>MKYRMDASPSDDDITAIRQGLKQSNAPFLAGLPEGTLAGYAYNDNDERIGGIVANTWGQWLLIKYLWVDDAFRHRHVGSHLLDNLEEYAKDIGCKMAFVDTFSFQARPFYEKHGYQCQMTLTDYPVDHALHFMTKVLNEA</sequence>
<dbReference type="SUPFAM" id="SSF55729">
    <property type="entry name" value="Acyl-CoA N-acyltransferases (Nat)"/>
    <property type="match status" value="1"/>
</dbReference>
<reference evidence="3" key="1">
    <citation type="submission" date="2017-01" db="EMBL/GenBank/DDBJ databases">
        <title>Draft genome of the species Salinivibrio costicola subsp. alcaliphilus.</title>
        <authorList>
            <person name="Lopez-Hermoso C."/>
            <person name="De La Haba R."/>
            <person name="Sanchez-Porro C."/>
            <person name="Ventosa A."/>
        </authorList>
    </citation>
    <scope>NUCLEOTIDE SEQUENCE [LARGE SCALE GENOMIC DNA]</scope>
    <source>
        <strain evidence="3">CBH448</strain>
    </source>
</reference>
<dbReference type="CDD" id="cd04301">
    <property type="entry name" value="NAT_SF"/>
    <property type="match status" value="1"/>
</dbReference>
<accession>A0ABX3KNF2</accession>
<dbReference type="EMBL" id="MUFR01000035">
    <property type="protein sequence ID" value="OOF33242.1"/>
    <property type="molecule type" value="Genomic_DNA"/>
</dbReference>
<dbReference type="RefSeq" id="WP_021022758.1">
    <property type="nucleotide sequence ID" value="NZ_MUFR01000035.1"/>
</dbReference>
<gene>
    <name evidence="2" type="ORF">BZJ21_11940</name>
</gene>
<dbReference type="InterPro" id="IPR016181">
    <property type="entry name" value="Acyl_CoA_acyltransferase"/>
</dbReference>
<organism evidence="2 3">
    <name type="scientific">Salinivibrio costicola subsp. alcaliphilus</name>
    <dbReference type="NCBI Taxonomy" id="272773"/>
    <lineage>
        <taxon>Bacteria</taxon>
        <taxon>Pseudomonadati</taxon>
        <taxon>Pseudomonadota</taxon>
        <taxon>Gammaproteobacteria</taxon>
        <taxon>Vibrionales</taxon>
        <taxon>Vibrionaceae</taxon>
        <taxon>Salinivibrio</taxon>
    </lineage>
</organism>
<feature type="domain" description="N-acetyltransferase" evidence="1">
    <location>
        <begin position="1"/>
        <end position="136"/>
    </location>
</feature>
<proteinExistence type="predicted"/>
<dbReference type="PROSITE" id="PS51186">
    <property type="entry name" value="GNAT"/>
    <property type="match status" value="1"/>
</dbReference>
<dbReference type="Pfam" id="PF00583">
    <property type="entry name" value="Acetyltransf_1"/>
    <property type="match status" value="1"/>
</dbReference>
<keyword evidence="3" id="KW-1185">Reference proteome</keyword>
<protein>
    <submittedName>
        <fullName evidence="2">Biphenyl 2,3-dioxygenase</fullName>
    </submittedName>
</protein>
<evidence type="ECO:0000259" key="1">
    <source>
        <dbReference type="PROSITE" id="PS51186"/>
    </source>
</evidence>